<organism evidence="1">
    <name type="scientific">Vecturithrix granuli</name>
    <dbReference type="NCBI Taxonomy" id="1499967"/>
    <lineage>
        <taxon>Bacteria</taxon>
        <taxon>Candidatus Moduliflexota</taxon>
        <taxon>Candidatus Vecturitrichia</taxon>
        <taxon>Candidatus Vecturitrichales</taxon>
        <taxon>Candidatus Vecturitrichaceae</taxon>
        <taxon>Candidatus Vecturithrix</taxon>
    </lineage>
</organism>
<gene>
    <name evidence="1" type="ORF">U27_04540</name>
</gene>
<sequence length="268" mass="30898">MECTTWSEKDWQTLLHTIRQKNCLLMLGPDAALESDNDRARPLTEVLAQELSGKLRAEVQSQIDCANLAQVTQYYRLEAGRNDLEAEVDAFYEQRREFSSELHEHLAALPFYFIITSTPDRMLFNALQKARKAPMMAYYHFRGENPEMVRMGTEESPLIFQLYGSLEQPASLVLTENNLLDFLAAVIAKDPPLPHNVLSELRDRNKSLLFLGFGFKHWYLRILLHVLQGRDKDSRSFALEQCVPGNVDEFQRTILFFRMSDYKITGSG</sequence>
<dbReference type="HOGENOM" id="CLU_1036912_0_0_0"/>
<dbReference type="Proteomes" id="UP000030661">
    <property type="component" value="Unassembled WGS sequence"/>
</dbReference>
<evidence type="ECO:0000313" key="2">
    <source>
        <dbReference type="Proteomes" id="UP000030661"/>
    </source>
</evidence>
<protein>
    <submittedName>
        <fullName evidence="1">Uncharacterized protein</fullName>
    </submittedName>
</protein>
<name>A0A081BZ18_VECG1</name>
<evidence type="ECO:0000313" key="1">
    <source>
        <dbReference type="EMBL" id="GAK57573.1"/>
    </source>
</evidence>
<dbReference type="AlphaFoldDB" id="A0A081BZ18"/>
<dbReference type="Pfam" id="PF13289">
    <property type="entry name" value="SIR2_2"/>
    <property type="match status" value="1"/>
</dbReference>
<dbReference type="EMBL" id="DF820466">
    <property type="protein sequence ID" value="GAK57573.1"/>
    <property type="molecule type" value="Genomic_DNA"/>
</dbReference>
<dbReference type="eggNOG" id="ENOG5033ENF">
    <property type="taxonomic scope" value="Bacteria"/>
</dbReference>
<reference evidence="1" key="1">
    <citation type="journal article" date="2015" name="PeerJ">
        <title>First genomic representation of candidate bacterial phylum KSB3 points to enhanced environmental sensing as a trigger of wastewater bulking.</title>
        <authorList>
            <person name="Sekiguchi Y."/>
            <person name="Ohashi A."/>
            <person name="Parks D.H."/>
            <person name="Yamauchi T."/>
            <person name="Tyson G.W."/>
            <person name="Hugenholtz P."/>
        </authorList>
    </citation>
    <scope>NUCLEOTIDE SEQUENCE [LARGE SCALE GENOMIC DNA]</scope>
</reference>
<proteinExistence type="predicted"/>
<accession>A0A081BZ18</accession>
<keyword evidence="2" id="KW-1185">Reference proteome</keyword>